<dbReference type="NCBIfam" id="TIGR03666">
    <property type="entry name" value="Rv2061_F420"/>
    <property type="match status" value="1"/>
</dbReference>
<evidence type="ECO:0000256" key="1">
    <source>
        <dbReference type="ARBA" id="ARBA00023002"/>
    </source>
</evidence>
<dbReference type="GO" id="GO:0070967">
    <property type="term" value="F:coenzyme F420 binding"/>
    <property type="evidence" value="ECO:0007669"/>
    <property type="project" value="TreeGrafter"/>
</dbReference>
<dbReference type="GO" id="GO:0005829">
    <property type="term" value="C:cytosol"/>
    <property type="evidence" value="ECO:0007669"/>
    <property type="project" value="TreeGrafter"/>
</dbReference>
<evidence type="ECO:0000313" key="4">
    <source>
        <dbReference type="Proteomes" id="UP000286208"/>
    </source>
</evidence>
<dbReference type="GO" id="GO:0016627">
    <property type="term" value="F:oxidoreductase activity, acting on the CH-CH group of donors"/>
    <property type="evidence" value="ECO:0007669"/>
    <property type="project" value="TreeGrafter"/>
</dbReference>
<keyword evidence="1" id="KW-0560">Oxidoreductase</keyword>
<dbReference type="PANTHER" id="PTHR35176">
    <property type="entry name" value="HEME OXYGENASE HI_0854-RELATED"/>
    <property type="match status" value="1"/>
</dbReference>
<evidence type="ECO:0000259" key="2">
    <source>
        <dbReference type="Pfam" id="PF01243"/>
    </source>
</evidence>
<dbReference type="SUPFAM" id="SSF50475">
    <property type="entry name" value="FMN-binding split barrel"/>
    <property type="match status" value="1"/>
</dbReference>
<dbReference type="InterPro" id="IPR052019">
    <property type="entry name" value="F420H2_bilvrd_red/Heme_oxyg"/>
</dbReference>
<dbReference type="Pfam" id="PF01243">
    <property type="entry name" value="PNPOx_N"/>
    <property type="match status" value="1"/>
</dbReference>
<dbReference type="InterPro" id="IPR011576">
    <property type="entry name" value="Pyridox_Oxase_N"/>
</dbReference>
<dbReference type="AlphaFoldDB" id="A0A3S3CYR7"/>
<accession>A0A3S3CYR7</accession>
<dbReference type="OrthoDB" id="5738083at2"/>
<dbReference type="RefSeq" id="WP_127916822.1">
    <property type="nucleotide sequence ID" value="NZ_RKLP01000007.1"/>
</dbReference>
<keyword evidence="4" id="KW-1185">Reference proteome</keyword>
<dbReference type="EMBL" id="RKLP01000007">
    <property type="protein sequence ID" value="RVW08937.1"/>
    <property type="molecule type" value="Genomic_DNA"/>
</dbReference>
<evidence type="ECO:0000313" key="3">
    <source>
        <dbReference type="EMBL" id="RVW08937.1"/>
    </source>
</evidence>
<name>A0A3S3CYR7_9NOCA</name>
<dbReference type="Gene3D" id="2.30.110.10">
    <property type="entry name" value="Electron Transport, Fmn-binding Protein, Chain A"/>
    <property type="match status" value="1"/>
</dbReference>
<protein>
    <submittedName>
        <fullName evidence="3">PPOX class F420-dependent oxidoreductase</fullName>
    </submittedName>
</protein>
<dbReference type="Proteomes" id="UP000286208">
    <property type="component" value="Unassembled WGS sequence"/>
</dbReference>
<dbReference type="PANTHER" id="PTHR35176:SF11">
    <property type="entry name" value="PYRIDOXAMINE 5'-PHOSPHATE OXIDASE FAMILY PROTEIN"/>
    <property type="match status" value="1"/>
</dbReference>
<sequence>MTATLTEIGAAKYVLLTTFRKDGSGVPTPVWAAMDGDRMLIWTETKSWKVKRIRHTPRVTVGACDARGNPKGPQVDATAAVLDDADTEHTRAAIIHKYRILGWLLVKGSLLRRGRSGTVGLVVTVGGER</sequence>
<gene>
    <name evidence="3" type="ORF">EGT67_14675</name>
</gene>
<dbReference type="InterPro" id="IPR019965">
    <property type="entry name" value="PPOX_F420-dep_Rv2061_put"/>
</dbReference>
<reference evidence="3 4" key="1">
    <citation type="submission" date="2018-11" db="EMBL/GenBank/DDBJ databases">
        <title>Rhodococcus spongicola sp. nov. and Rhodococcus xishaensis sp. nov. from marine sponges.</title>
        <authorList>
            <person name="Li L."/>
            <person name="Lin H.W."/>
        </authorList>
    </citation>
    <scope>NUCLEOTIDE SEQUENCE [LARGE SCALE GENOMIC DNA]</scope>
    <source>
        <strain evidence="3 4">CCTCC AB2014297</strain>
    </source>
</reference>
<proteinExistence type="predicted"/>
<dbReference type="InterPro" id="IPR012349">
    <property type="entry name" value="Split_barrel_FMN-bd"/>
</dbReference>
<feature type="domain" description="Pyridoxamine 5'-phosphate oxidase N-terminal" evidence="2">
    <location>
        <begin position="8"/>
        <end position="89"/>
    </location>
</feature>
<comment type="caution">
    <text evidence="3">The sequence shown here is derived from an EMBL/GenBank/DDBJ whole genome shotgun (WGS) entry which is preliminary data.</text>
</comment>
<organism evidence="3 4">
    <name type="scientific">Prescottella agglutinans</name>
    <dbReference type="NCBI Taxonomy" id="1644129"/>
    <lineage>
        <taxon>Bacteria</taxon>
        <taxon>Bacillati</taxon>
        <taxon>Actinomycetota</taxon>
        <taxon>Actinomycetes</taxon>
        <taxon>Mycobacteriales</taxon>
        <taxon>Nocardiaceae</taxon>
        <taxon>Prescottella</taxon>
    </lineage>
</organism>